<reference evidence="1" key="1">
    <citation type="submission" date="2020-10" db="EMBL/GenBank/DDBJ databases">
        <authorList>
            <person name="Gilroy R."/>
        </authorList>
    </citation>
    <scope>NUCLEOTIDE SEQUENCE</scope>
    <source>
        <strain evidence="1">ChiSxjej1B13-7041</strain>
    </source>
</reference>
<accession>A0A9D1EIA5</accession>
<protein>
    <recommendedName>
        <fullName evidence="3">Sporulation initiation factor Spo0A C-terminal domain-containing protein</fullName>
    </recommendedName>
</protein>
<evidence type="ECO:0008006" key="3">
    <source>
        <dbReference type="Google" id="ProtNLM"/>
    </source>
</evidence>
<gene>
    <name evidence="1" type="ORF">IAB98_03900</name>
</gene>
<comment type="caution">
    <text evidence="1">The sequence shown here is derived from an EMBL/GenBank/DDBJ whole genome shotgun (WGS) entry which is preliminary data.</text>
</comment>
<dbReference type="InterPro" id="IPR036388">
    <property type="entry name" value="WH-like_DNA-bd_sf"/>
</dbReference>
<dbReference type="AlphaFoldDB" id="A0A9D1EIA5"/>
<sequence>MIHATPKVSVLYEILGPGTKGFKTFICAVCETERLLFSENIPVDDIHVTKDIYPRVAKRLNKGTRSVARQVERMGNQCWSSMDEAQKKKYLGKVLKDIRAPRDMLFYLAFYVHFRRGFYEILEEQPEVLFGVVREE</sequence>
<evidence type="ECO:0000313" key="1">
    <source>
        <dbReference type="EMBL" id="HIR92553.1"/>
    </source>
</evidence>
<dbReference type="GO" id="GO:0042173">
    <property type="term" value="P:regulation of sporulation resulting in formation of a cellular spore"/>
    <property type="evidence" value="ECO:0007669"/>
    <property type="project" value="InterPro"/>
</dbReference>
<dbReference type="Proteomes" id="UP000886841">
    <property type="component" value="Unassembled WGS sequence"/>
</dbReference>
<reference evidence="1" key="2">
    <citation type="journal article" date="2021" name="PeerJ">
        <title>Extensive microbial diversity within the chicken gut microbiome revealed by metagenomics and culture.</title>
        <authorList>
            <person name="Gilroy R."/>
            <person name="Ravi A."/>
            <person name="Getino M."/>
            <person name="Pursley I."/>
            <person name="Horton D.L."/>
            <person name="Alikhan N.F."/>
            <person name="Baker D."/>
            <person name="Gharbi K."/>
            <person name="Hall N."/>
            <person name="Watson M."/>
            <person name="Adriaenssens E.M."/>
            <person name="Foster-Nyarko E."/>
            <person name="Jarju S."/>
            <person name="Secka A."/>
            <person name="Antonio M."/>
            <person name="Oren A."/>
            <person name="Chaudhuri R.R."/>
            <person name="La Ragione R."/>
            <person name="Hildebrand F."/>
            <person name="Pallen M.J."/>
        </authorList>
    </citation>
    <scope>NUCLEOTIDE SEQUENCE</scope>
    <source>
        <strain evidence="1">ChiSxjej1B13-7041</strain>
    </source>
</reference>
<dbReference type="GO" id="GO:0003700">
    <property type="term" value="F:DNA-binding transcription factor activity"/>
    <property type="evidence" value="ECO:0007669"/>
    <property type="project" value="InterPro"/>
</dbReference>
<name>A0A9D1EIA5_9FIRM</name>
<dbReference type="GO" id="GO:0005509">
    <property type="term" value="F:calcium ion binding"/>
    <property type="evidence" value="ECO:0007669"/>
    <property type="project" value="InterPro"/>
</dbReference>
<dbReference type="Gene3D" id="1.10.10.10">
    <property type="entry name" value="Winged helix-like DNA-binding domain superfamily/Winged helix DNA-binding domain"/>
    <property type="match status" value="1"/>
</dbReference>
<dbReference type="GO" id="GO:0005737">
    <property type="term" value="C:cytoplasm"/>
    <property type="evidence" value="ECO:0007669"/>
    <property type="project" value="InterPro"/>
</dbReference>
<proteinExistence type="predicted"/>
<evidence type="ECO:0000313" key="2">
    <source>
        <dbReference type="Proteomes" id="UP000886841"/>
    </source>
</evidence>
<organism evidence="1 2">
    <name type="scientific">Candidatus Egerieimonas intestinavium</name>
    <dbReference type="NCBI Taxonomy" id="2840777"/>
    <lineage>
        <taxon>Bacteria</taxon>
        <taxon>Bacillati</taxon>
        <taxon>Bacillota</taxon>
        <taxon>Clostridia</taxon>
        <taxon>Lachnospirales</taxon>
        <taxon>Lachnospiraceae</taxon>
        <taxon>Lachnospiraceae incertae sedis</taxon>
        <taxon>Candidatus Egerieimonas</taxon>
    </lineage>
</organism>
<dbReference type="EMBL" id="DVHU01000033">
    <property type="protein sequence ID" value="HIR92553.1"/>
    <property type="molecule type" value="Genomic_DNA"/>
</dbReference>